<evidence type="ECO:0000313" key="4">
    <source>
        <dbReference type="Proteomes" id="UP000283586"/>
    </source>
</evidence>
<dbReference type="Gene3D" id="3.30.2320.10">
    <property type="entry name" value="hypothetical protein PF0899 domain"/>
    <property type="match status" value="1"/>
</dbReference>
<dbReference type="InterPro" id="IPR054612">
    <property type="entry name" value="Phage_capsid-like_C"/>
</dbReference>
<evidence type="ECO:0000256" key="1">
    <source>
        <dbReference type="ARBA" id="ARBA00004328"/>
    </source>
</evidence>
<dbReference type="SUPFAM" id="SSF56563">
    <property type="entry name" value="Major capsid protein gp5"/>
    <property type="match status" value="1"/>
</dbReference>
<dbReference type="InterPro" id="IPR024455">
    <property type="entry name" value="Phage_capsid"/>
</dbReference>
<proteinExistence type="predicted"/>
<evidence type="ECO:0000313" key="3">
    <source>
        <dbReference type="EMBL" id="RHN03670.1"/>
    </source>
</evidence>
<sequence>MINSTAYYNDFWNEMRGKQAVTDSLYNNRESKTNAYHLPGESNKKYTAVLQKESAVRQLATVVNATRSDSRLWTFDCEGQAEWGDMVNLEGMDNEDDFQRFEVQAYRLSELVRLGLEFASDQSFAIEDYVIGKMARCFGTSEEQAFINGTGENQPTGILHATDGAETGVTAESDSAISYDEIIKLYLSVDKKYRKHGTWLMNDETALALRTLKDSAGNYLWKESDETIFSKPVQIVDSMPSIGKGQKVIAFGDFSNYWLVQRFPLTIRTLKEKFAMRGQVGYLGCEYLDGKLIRKDAVKVLQMAAD</sequence>
<dbReference type="AlphaFoldDB" id="A0A3R6GZD8"/>
<accession>A0A3R6GZD8</accession>
<name>A0A3R6GZD8_9FIRM</name>
<feature type="domain" description="Phage capsid-like C-terminal" evidence="2">
    <location>
        <begin position="36"/>
        <end position="302"/>
    </location>
</feature>
<dbReference type="RefSeq" id="WP_015560861.1">
    <property type="nucleotide sequence ID" value="NZ_QRQN01000032.1"/>
</dbReference>
<dbReference type="Pfam" id="PF05065">
    <property type="entry name" value="Phage_capsid"/>
    <property type="match status" value="1"/>
</dbReference>
<evidence type="ECO:0000259" key="2">
    <source>
        <dbReference type="Pfam" id="PF05065"/>
    </source>
</evidence>
<organism evidence="3 4">
    <name type="scientific">Roseburia intestinalis</name>
    <dbReference type="NCBI Taxonomy" id="166486"/>
    <lineage>
        <taxon>Bacteria</taxon>
        <taxon>Bacillati</taxon>
        <taxon>Bacillota</taxon>
        <taxon>Clostridia</taxon>
        <taxon>Lachnospirales</taxon>
        <taxon>Lachnospiraceae</taxon>
        <taxon>Roseburia</taxon>
    </lineage>
</organism>
<comment type="subcellular location">
    <subcellularLocation>
        <location evidence="1">Virion</location>
    </subcellularLocation>
</comment>
<gene>
    <name evidence="3" type="ORF">DWZ31_18045</name>
</gene>
<comment type="caution">
    <text evidence="3">The sequence shown here is derived from an EMBL/GenBank/DDBJ whole genome shotgun (WGS) entry which is preliminary data.</text>
</comment>
<protein>
    <submittedName>
        <fullName evidence="3">Phage major capsid protein</fullName>
    </submittedName>
</protein>
<dbReference type="NCBIfam" id="TIGR01554">
    <property type="entry name" value="major_cap_HK97"/>
    <property type="match status" value="1"/>
</dbReference>
<reference evidence="3 4" key="1">
    <citation type="submission" date="2018-08" db="EMBL/GenBank/DDBJ databases">
        <title>A genome reference for cultivated species of the human gut microbiota.</title>
        <authorList>
            <person name="Zou Y."/>
            <person name="Xue W."/>
            <person name="Luo G."/>
        </authorList>
    </citation>
    <scope>NUCLEOTIDE SEQUENCE [LARGE SCALE GENOMIC DNA]</scope>
    <source>
        <strain evidence="3 4">AF31-21AC</strain>
    </source>
</reference>
<dbReference type="EMBL" id="QRQN01000032">
    <property type="protein sequence ID" value="RHN03670.1"/>
    <property type="molecule type" value="Genomic_DNA"/>
</dbReference>
<dbReference type="Proteomes" id="UP000283586">
    <property type="component" value="Unassembled WGS sequence"/>
</dbReference>